<proteinExistence type="predicted"/>
<dbReference type="Pfam" id="PF12770">
    <property type="entry name" value="CHAT"/>
    <property type="match status" value="1"/>
</dbReference>
<evidence type="ECO:0000313" key="2">
    <source>
        <dbReference type="EMBL" id="RDK38908.1"/>
    </source>
</evidence>
<name>A0A370P9P5_ASPPH</name>
<reference evidence="2 3" key="1">
    <citation type="submission" date="2018-07" db="EMBL/GenBank/DDBJ databases">
        <title>Section-level genome sequencing of Aspergillus section Nigri to investigate inter- and intra-species variation.</title>
        <authorList>
            <consortium name="DOE Joint Genome Institute"/>
            <person name="Vesth T.C."/>
            <person name="Nybo J.L."/>
            <person name="Theobald S."/>
            <person name="Frisvad J.C."/>
            <person name="Larsen T.O."/>
            <person name="Nielsen K.F."/>
            <person name="Hoof J.B."/>
            <person name="Brandl J."/>
            <person name="Salamov A."/>
            <person name="Riley R."/>
            <person name="Gladden J.M."/>
            <person name="Phatale P."/>
            <person name="Nielsen M.T."/>
            <person name="Lyhne E.K."/>
            <person name="Kogle M.E."/>
            <person name="Strasser K."/>
            <person name="McDonnell E."/>
            <person name="Barry K."/>
            <person name="Clum A."/>
            <person name="Chen C."/>
            <person name="Nolan M."/>
            <person name="Sandor L."/>
            <person name="Kuo A."/>
            <person name="Lipzen A."/>
            <person name="Hainaut M."/>
            <person name="Drula E."/>
            <person name="Tsang A."/>
            <person name="Magnuson J.K."/>
            <person name="Henrissat B."/>
            <person name="Wiebenga A."/>
            <person name="Simmons B.A."/>
            <person name="Makela M.R."/>
            <person name="De vries R.P."/>
            <person name="Grigoriev I.V."/>
            <person name="Mortensen U.H."/>
            <person name="Baker S.E."/>
            <person name="Andersen M.R."/>
        </authorList>
    </citation>
    <scope>NUCLEOTIDE SEQUENCE [LARGE SCALE GENOMIC DNA]</scope>
    <source>
        <strain evidence="2 3">ATCC 13157</strain>
    </source>
</reference>
<gene>
    <name evidence="2" type="ORF">M752DRAFT_256622</name>
</gene>
<protein>
    <recommendedName>
        <fullName evidence="1">CHAT domain-containing protein</fullName>
    </recommendedName>
</protein>
<sequence>MDSVGIDEFRIDEDVASSIIESSNDELEGLTALYHDSSDDADIEIFIFACLVSFQRTDSLQWAEKAVRKAQQWTASTPLGDGHYRRRFRILTSIRTLANTRGTIIVGDETLETKLIENLYCGARYRETGSIEDLTDTINFRGTLLPRTQPMHRPKAVMEMARWLIVRFEKDKQLYLGDLKSAINMVDALLSAGVPHPFSRAELLAQFGEWTYKLYGCDQDLGTLNKSIDAYRHASCLAFDDAKMRLKICMELANALLVRATNTANPAGLMEPTTILTGLLDDPSLDDSNRFAVLNNLAIFASVYFHTSGDIHDLSRSIGYIERALNCPSFKESDKIAPIFNLIQTLIKLIENLGKPSCYDLVRQATALLEVALKGYTEHNFPYATLLRPADLLAEHFNTSKRLEHLEQACKLTKLASCAAPLGPQRAECLCILSRRLGLCFHNNSNEEHLNEAILCAEQALKMSPSDDPTRSTCLANLGTLLLERSQASHRSEDLYYAKGVLLEALQLVPSTHDLWSIVMQNISAANFHLFQSTNDARFLDLAIDTLDDMLLQQQLVRSKQPYLLCNLSLLLCNRADGNSEVDEQTIFTNRWIAGLHHSEPMIWKYKGSVADVDRALELMHKVLQSTGDGHPDWAQFHLHLSQIHMHRYMMFLTRPDLGRNALAEIDSAITAQETALENLPSTHASRANLWAKLSSTLSARYETTHDPADHERIMQCFSEGMKCYQNDPSTRIYMARGLAIKLIESADYVGASRALEEAVRLLPRACPRSSSGYDKQRFLATCYGLASLSAGMALAIDRPFAFVLETLEGSRGLVAGLFLDARTDLSGLRREDPDLARKFESLGEELNRDSIDIQGLSQFSAQNEVIIQDNFEANRNIQLQREFDDLVDTIRGKKGFSDFLLPPTLDEMMATACHGPIVVINFCPFRSDAIIIQKNHLGSVRLPDLKYEIVKDLAHKLINMNSYEIHTSQFLNLLLSWLWVALARPVLDYLEYTHPPKQGEPWPHIWWIPTGETIYFPIHAAGIHDKDTGETVMDRVVSSYASSIRSLIHSRRGALPKPTSSTKDPQQALLVSMPETPNQSSLPFAVNEITTIKPLIQDMGLTPTHRESENTNEVLKSMKNSTILHFAGHGMSHVSDPTHSCLLTQDWTTNPLTVERLRQENLQDTSPFLAYLSSCSTGANKNLKLADETIHLVNACQLAGFRHAIGALWEVSDQHCVEVARGVYETLKEEGLTDEAVARGLHRATRRVRDSCRDVTMRNGRSTENNEKSDFEDDIDKQLGYLEREFRVLGIDAKLGSADRERDAEPVDDDPRPQVHAPSFLWVPYFHHGA</sequence>
<dbReference type="InterPro" id="IPR024983">
    <property type="entry name" value="CHAT_dom"/>
</dbReference>
<feature type="domain" description="CHAT" evidence="1">
    <location>
        <begin position="975"/>
        <end position="1256"/>
    </location>
</feature>
<dbReference type="EMBL" id="KZ851863">
    <property type="protein sequence ID" value="RDK38908.1"/>
    <property type="molecule type" value="Genomic_DNA"/>
</dbReference>
<accession>A0A370P9P5</accession>
<dbReference type="InterPro" id="IPR011990">
    <property type="entry name" value="TPR-like_helical_dom_sf"/>
</dbReference>
<organism evidence="2 3">
    <name type="scientific">Aspergillus phoenicis ATCC 13157</name>
    <dbReference type="NCBI Taxonomy" id="1353007"/>
    <lineage>
        <taxon>Eukaryota</taxon>
        <taxon>Fungi</taxon>
        <taxon>Dikarya</taxon>
        <taxon>Ascomycota</taxon>
        <taxon>Pezizomycotina</taxon>
        <taxon>Eurotiomycetes</taxon>
        <taxon>Eurotiomycetidae</taxon>
        <taxon>Eurotiales</taxon>
        <taxon>Aspergillaceae</taxon>
        <taxon>Aspergillus</taxon>
    </lineage>
</organism>
<dbReference type="Gene3D" id="1.25.40.10">
    <property type="entry name" value="Tetratricopeptide repeat domain"/>
    <property type="match status" value="1"/>
</dbReference>
<keyword evidence="3" id="KW-1185">Reference proteome</keyword>
<evidence type="ECO:0000259" key="1">
    <source>
        <dbReference type="Pfam" id="PF12770"/>
    </source>
</evidence>
<dbReference type="Proteomes" id="UP000254937">
    <property type="component" value="Unassembled WGS sequence"/>
</dbReference>
<dbReference type="SUPFAM" id="SSF48452">
    <property type="entry name" value="TPR-like"/>
    <property type="match status" value="1"/>
</dbReference>
<evidence type="ECO:0000313" key="3">
    <source>
        <dbReference type="Proteomes" id="UP000254937"/>
    </source>
</evidence>